<dbReference type="PANTHER" id="PTHR47623:SF1">
    <property type="entry name" value="OS09G0287300 PROTEIN"/>
    <property type="match status" value="1"/>
</dbReference>
<feature type="binding site" evidence="1">
    <location>
        <position position="58"/>
    </location>
    <ligand>
        <name>substrate</name>
    </ligand>
</feature>
<feature type="compositionally biased region" description="Basic and acidic residues" evidence="2">
    <location>
        <begin position="15"/>
        <end position="39"/>
    </location>
</feature>
<proteinExistence type="predicted"/>
<comment type="caution">
    <text evidence="3">The sequence shown here is derived from an EMBL/GenBank/DDBJ whole genome shotgun (WGS) entry which is preliminary data.</text>
</comment>
<protein>
    <recommendedName>
        <fullName evidence="5">Phosphohistidine phosphatase</fullName>
    </recommendedName>
</protein>
<evidence type="ECO:0008006" key="5">
    <source>
        <dbReference type="Google" id="ProtNLM"/>
    </source>
</evidence>
<dbReference type="EMBL" id="LGCK01000014">
    <property type="protein sequence ID" value="KPL70459.1"/>
    <property type="molecule type" value="Genomic_DNA"/>
</dbReference>
<dbReference type="InterPro" id="IPR029033">
    <property type="entry name" value="His_PPase_superfam"/>
</dbReference>
<evidence type="ECO:0000256" key="2">
    <source>
        <dbReference type="SAM" id="MobiDB-lite"/>
    </source>
</evidence>
<dbReference type="PANTHER" id="PTHR47623">
    <property type="entry name" value="OS09G0287300 PROTEIN"/>
    <property type="match status" value="1"/>
</dbReference>
<reference evidence="3 4" key="1">
    <citation type="submission" date="2015-07" db="EMBL/GenBank/DDBJ databases">
        <title>Genome sequence of Leptolinea tardivitalis DSM 16556.</title>
        <authorList>
            <person name="Hemp J."/>
            <person name="Ward L.M."/>
            <person name="Pace L.A."/>
            <person name="Fischer W.W."/>
        </authorList>
    </citation>
    <scope>NUCLEOTIDE SEQUENCE [LARGE SCALE GENOMIC DNA]</scope>
    <source>
        <strain evidence="3 4">YMTK-2</strain>
    </source>
</reference>
<accession>A0A0P6WV41</accession>
<dbReference type="PATRIC" id="fig|229920.5.peg.381"/>
<dbReference type="SUPFAM" id="SSF53254">
    <property type="entry name" value="Phosphoglycerate mutase-like"/>
    <property type="match status" value="1"/>
</dbReference>
<keyword evidence="4" id="KW-1185">Reference proteome</keyword>
<dbReference type="RefSeq" id="WP_062422350.1">
    <property type="nucleotide sequence ID" value="NZ_BBYA01000010.1"/>
</dbReference>
<dbReference type="AlphaFoldDB" id="A0A0P6WV41"/>
<evidence type="ECO:0000313" key="4">
    <source>
        <dbReference type="Proteomes" id="UP000050430"/>
    </source>
</evidence>
<evidence type="ECO:0000256" key="1">
    <source>
        <dbReference type="PIRSR" id="PIRSR613078-2"/>
    </source>
</evidence>
<sequence>MKTLLLMRHAKSSWKHPELPDQDRPLNKRGEKDSPHMGKFLREKELVPQLILASPAKRVTQTIDGMLTKMNFKGKVEYIDSLYLAEPAAYLSTLQTVPDKFDRVLIVGHNPGLEGLLQILSGQVESLPTASVAHLMLPIDHWSDLKEETRGELVERVKPRDLK</sequence>
<dbReference type="OrthoDB" id="9810154at2"/>
<dbReference type="Proteomes" id="UP000050430">
    <property type="component" value="Unassembled WGS sequence"/>
</dbReference>
<dbReference type="Pfam" id="PF00300">
    <property type="entry name" value="His_Phos_1"/>
    <property type="match status" value="1"/>
</dbReference>
<gene>
    <name evidence="3" type="ORF">ADM99_15085</name>
</gene>
<organism evidence="3 4">
    <name type="scientific">Leptolinea tardivitalis</name>
    <dbReference type="NCBI Taxonomy" id="229920"/>
    <lineage>
        <taxon>Bacteria</taxon>
        <taxon>Bacillati</taxon>
        <taxon>Chloroflexota</taxon>
        <taxon>Anaerolineae</taxon>
        <taxon>Anaerolineales</taxon>
        <taxon>Anaerolineaceae</taxon>
        <taxon>Leptolinea</taxon>
    </lineage>
</organism>
<evidence type="ECO:0000313" key="3">
    <source>
        <dbReference type="EMBL" id="KPL70459.1"/>
    </source>
</evidence>
<feature type="region of interest" description="Disordered" evidence="2">
    <location>
        <begin position="12"/>
        <end position="39"/>
    </location>
</feature>
<name>A0A0P6WV41_9CHLR</name>
<dbReference type="InterPro" id="IPR013078">
    <property type="entry name" value="His_Pase_superF_clade-1"/>
</dbReference>
<dbReference type="STRING" id="229920.ADM99_15085"/>
<dbReference type="Gene3D" id="3.40.50.1240">
    <property type="entry name" value="Phosphoglycerate mutase-like"/>
    <property type="match status" value="1"/>
</dbReference>
<dbReference type="CDD" id="cd07067">
    <property type="entry name" value="HP_PGM_like"/>
    <property type="match status" value="1"/>
</dbReference>